<organism evidence="6 7">
    <name type="scientific">Bacillus mobilis</name>
    <dbReference type="NCBI Taxonomy" id="2026190"/>
    <lineage>
        <taxon>Bacteria</taxon>
        <taxon>Bacillati</taxon>
        <taxon>Bacillota</taxon>
        <taxon>Bacilli</taxon>
        <taxon>Bacillales</taxon>
        <taxon>Bacillaceae</taxon>
        <taxon>Bacillus</taxon>
        <taxon>Bacillus cereus group</taxon>
    </lineage>
</organism>
<evidence type="ECO:0000256" key="2">
    <source>
        <dbReference type="ARBA" id="ARBA00022723"/>
    </source>
</evidence>
<dbReference type="SUPFAM" id="SSF51445">
    <property type="entry name" value="(Trans)glycosidases"/>
    <property type="match status" value="1"/>
</dbReference>
<sequence length="185" mass="21501">MRKIRTRKLFICFCLAVVLFVPIHTFADEKREWRDEVIYSIMIDRFNNGEPKNDKQLEVGNLEGYQGGDIRGIIKRLDYIKEMGFTAVMLSPLFESGKYDGLDVHNFQKVNEHFGTENDVKELVQAAHAKGMKIVLQFPLGENEQQVIDAMKWWIKEVDLDASYVIHSEKKRVLSGMTCKKICKR</sequence>
<accession>A0A1Y6A611</accession>
<evidence type="ECO:0000313" key="7">
    <source>
        <dbReference type="Proteomes" id="UP000194439"/>
    </source>
</evidence>
<dbReference type="GO" id="GO:0046872">
    <property type="term" value="F:metal ion binding"/>
    <property type="evidence" value="ECO:0007669"/>
    <property type="project" value="UniProtKB-KW"/>
</dbReference>
<dbReference type="InterPro" id="IPR006047">
    <property type="entry name" value="GH13_cat_dom"/>
</dbReference>
<feature type="signal peptide" evidence="4">
    <location>
        <begin position="1"/>
        <end position="27"/>
    </location>
</feature>
<evidence type="ECO:0000256" key="1">
    <source>
        <dbReference type="ARBA" id="ARBA00001913"/>
    </source>
</evidence>
<dbReference type="FunFam" id="3.20.20.80:FF:000197">
    <property type="entry name" value="Alpha-amylase"/>
    <property type="match status" value="1"/>
</dbReference>
<dbReference type="InterPro" id="IPR017853">
    <property type="entry name" value="GH"/>
</dbReference>
<dbReference type="Gene3D" id="3.20.20.80">
    <property type="entry name" value="Glycosidases"/>
    <property type="match status" value="1"/>
</dbReference>
<feature type="chain" id="PRO_5012306016" evidence="4">
    <location>
        <begin position="28"/>
        <end position="185"/>
    </location>
</feature>
<dbReference type="PANTHER" id="PTHR10357:SF215">
    <property type="entry name" value="ALPHA-AMYLASE 1"/>
    <property type="match status" value="1"/>
</dbReference>
<comment type="cofactor">
    <cofactor evidence="1">
        <name>Ca(2+)</name>
        <dbReference type="ChEBI" id="CHEBI:29108"/>
    </cofactor>
</comment>
<dbReference type="GO" id="GO:0005975">
    <property type="term" value="P:carbohydrate metabolic process"/>
    <property type="evidence" value="ECO:0007669"/>
    <property type="project" value="InterPro"/>
</dbReference>
<evidence type="ECO:0000259" key="5">
    <source>
        <dbReference type="Pfam" id="PF00128"/>
    </source>
</evidence>
<keyword evidence="2" id="KW-0479">Metal-binding</keyword>
<dbReference type="PANTHER" id="PTHR10357">
    <property type="entry name" value="ALPHA-AMYLASE FAMILY MEMBER"/>
    <property type="match status" value="1"/>
</dbReference>
<gene>
    <name evidence="6" type="ORF">BACERE00185_03453</name>
</gene>
<dbReference type="Pfam" id="PF00128">
    <property type="entry name" value="Alpha-amylase"/>
    <property type="match status" value="1"/>
</dbReference>
<reference evidence="7" key="1">
    <citation type="submission" date="2017-04" db="EMBL/GenBank/DDBJ databases">
        <authorList>
            <person name="Criscuolo A."/>
        </authorList>
    </citation>
    <scope>NUCLEOTIDE SEQUENCE [LARGE SCALE GENOMIC DNA]</scope>
</reference>
<evidence type="ECO:0000313" key="6">
    <source>
        <dbReference type="EMBL" id="SME21890.1"/>
    </source>
</evidence>
<protein>
    <submittedName>
        <fullName evidence="6">Beta/alpha-amylase</fullName>
    </submittedName>
</protein>
<dbReference type="Proteomes" id="UP000194439">
    <property type="component" value="Unassembled WGS sequence"/>
</dbReference>
<dbReference type="SMR" id="A0A1Y6A611"/>
<evidence type="ECO:0000256" key="3">
    <source>
        <dbReference type="ARBA" id="ARBA00022729"/>
    </source>
</evidence>
<keyword evidence="3 4" id="KW-0732">Signal</keyword>
<dbReference type="AlphaFoldDB" id="A0A1Y6A611"/>
<dbReference type="EMBL" id="FWZD01000058">
    <property type="protein sequence ID" value="SME21890.1"/>
    <property type="molecule type" value="Genomic_DNA"/>
</dbReference>
<name>A0A1Y6A611_9BACI</name>
<feature type="domain" description="Glycosyl hydrolase family 13 catalytic" evidence="5">
    <location>
        <begin position="41"/>
        <end position="137"/>
    </location>
</feature>
<evidence type="ECO:0000256" key="4">
    <source>
        <dbReference type="SAM" id="SignalP"/>
    </source>
</evidence>
<proteinExistence type="predicted"/>